<feature type="transmembrane region" description="Helical" evidence="1">
    <location>
        <begin position="380"/>
        <end position="402"/>
    </location>
</feature>
<feature type="transmembrane region" description="Helical" evidence="1">
    <location>
        <begin position="248"/>
        <end position="267"/>
    </location>
</feature>
<dbReference type="InterPro" id="IPR047135">
    <property type="entry name" value="YsiQ"/>
</dbReference>
<feature type="transmembrane region" description="Helical" evidence="1">
    <location>
        <begin position="319"/>
        <end position="341"/>
    </location>
</feature>
<keyword evidence="1" id="KW-1133">Transmembrane helix</keyword>
<protein>
    <submittedName>
        <fullName evidence="2">MATE family efflux transporter</fullName>
    </submittedName>
</protein>
<gene>
    <name evidence="2" type="ORF">RAE19_07740</name>
</gene>
<dbReference type="EMBL" id="JAVBIK010000001">
    <property type="protein sequence ID" value="MDT7518597.1"/>
    <property type="molecule type" value="Genomic_DNA"/>
</dbReference>
<reference evidence="2 3" key="1">
    <citation type="submission" date="2023-08" db="EMBL/GenBank/DDBJ databases">
        <title>Rhodoferax potami sp. nov. and Rhodoferax mekongensis sp. nov., isolated from the Mekong River in Thailand.</title>
        <authorList>
            <person name="Kitikhun S."/>
            <person name="Charoenyingcharoen P."/>
            <person name="Siriarchawattana P."/>
            <person name="Likhitrattanapisal S."/>
            <person name="Nilsakha T."/>
            <person name="Chanpet A."/>
            <person name="Rattanawaree P."/>
            <person name="Ingsriswang S."/>
        </authorList>
    </citation>
    <scope>NUCLEOTIDE SEQUENCE [LARGE SCALE GENOMIC DNA]</scope>
    <source>
        <strain evidence="2 3">TBRC 17660</strain>
    </source>
</reference>
<evidence type="ECO:0000313" key="3">
    <source>
        <dbReference type="Proteomes" id="UP001321700"/>
    </source>
</evidence>
<organism evidence="2 3">
    <name type="scientific">Rhodoferax potami</name>
    <dbReference type="NCBI Taxonomy" id="3068338"/>
    <lineage>
        <taxon>Bacteria</taxon>
        <taxon>Pseudomonadati</taxon>
        <taxon>Pseudomonadota</taxon>
        <taxon>Betaproteobacteria</taxon>
        <taxon>Burkholderiales</taxon>
        <taxon>Comamonadaceae</taxon>
        <taxon>Rhodoferax</taxon>
    </lineage>
</organism>
<feature type="transmembrane region" description="Helical" evidence="1">
    <location>
        <begin position="12"/>
        <end position="34"/>
    </location>
</feature>
<feature type="transmembrane region" description="Helical" evidence="1">
    <location>
        <begin position="192"/>
        <end position="211"/>
    </location>
</feature>
<feature type="transmembrane region" description="Helical" evidence="1">
    <location>
        <begin position="54"/>
        <end position="74"/>
    </location>
</feature>
<dbReference type="PANTHER" id="PTHR42925:SF1">
    <property type="entry name" value="VIRULENCE FACTOR MVIN"/>
    <property type="match status" value="1"/>
</dbReference>
<accession>A0ABU3KMW8</accession>
<dbReference type="Proteomes" id="UP001321700">
    <property type="component" value="Unassembled WGS sequence"/>
</dbReference>
<keyword evidence="1" id="KW-0472">Membrane</keyword>
<name>A0ABU3KMW8_9BURK</name>
<feature type="transmembrane region" description="Helical" evidence="1">
    <location>
        <begin position="353"/>
        <end position="374"/>
    </location>
</feature>
<dbReference type="RefSeq" id="WP_313874349.1">
    <property type="nucleotide sequence ID" value="NZ_JAVBIK010000001.1"/>
</dbReference>
<dbReference type="InterPro" id="IPR002528">
    <property type="entry name" value="MATE_fam"/>
</dbReference>
<evidence type="ECO:0000256" key="1">
    <source>
        <dbReference type="SAM" id="Phobius"/>
    </source>
</evidence>
<proteinExistence type="predicted"/>
<dbReference type="PANTHER" id="PTHR42925">
    <property type="entry name" value="MULTIDRUG AND TOXIN EFFLUX PROTEIN MATE FAMILY"/>
    <property type="match status" value="1"/>
</dbReference>
<dbReference type="Pfam" id="PF01554">
    <property type="entry name" value="MatE"/>
    <property type="match status" value="2"/>
</dbReference>
<feature type="transmembrane region" description="Helical" evidence="1">
    <location>
        <begin position="86"/>
        <end position="108"/>
    </location>
</feature>
<keyword evidence="3" id="KW-1185">Reference proteome</keyword>
<evidence type="ECO:0000313" key="2">
    <source>
        <dbReference type="EMBL" id="MDT7518597.1"/>
    </source>
</evidence>
<feature type="transmembrane region" description="Helical" evidence="1">
    <location>
        <begin position="279"/>
        <end position="299"/>
    </location>
</feature>
<dbReference type="CDD" id="cd13134">
    <property type="entry name" value="MATE_like_8"/>
    <property type="match status" value="1"/>
</dbReference>
<feature type="transmembrane region" description="Helical" evidence="1">
    <location>
        <begin position="128"/>
        <end position="149"/>
    </location>
</feature>
<keyword evidence="1" id="KW-0812">Transmembrane</keyword>
<feature type="transmembrane region" description="Helical" evidence="1">
    <location>
        <begin position="161"/>
        <end position="180"/>
    </location>
</feature>
<comment type="caution">
    <text evidence="2">The sequence shown here is derived from an EMBL/GenBank/DDBJ whole genome shotgun (WGS) entry which is preliminary data.</text>
</comment>
<sequence length="451" mass="48802">MSTPERLRLNTIAGPLLGEFLLGMTVAMGGLWLASHESDAAAGAFGLVNQILETLSVAFRVLAIGLGVMVTQYVGGGQHAAARRVALLALGASSWVGAAIMLVVVAGNDVMLDWLNAPAMVASLAAPYLQWFAPALLLDAYNLSMAAVLRAHLFAKDSLRIMIAMHGTHLALAFVIMRGWGSWDGMGLEGYAIAMLVSRALGLVLHLWFWRVRMQLTPYRQDWWRFAWVDFAPVLRVGLPGAGVEVTYRAAFMVSLAATARLGVTALATHSYTLQLLKYVLLTSMAIGWACEIMVGRLVGAGDLRAANGLVRKAVRNGLLASGSLALFAALGAPWLMRAFTKDAAVIEAAQTLLWLSLLLETGRVFNLILNGALRATGDAIYPAVSSVASLVLVLGVGSFWLGRLFGLPGIWLAYALDEWIRGLLLLSRWLWRGWLPNARNSRRRLRAEKN</sequence>